<evidence type="ECO:0000259" key="9">
    <source>
        <dbReference type="Pfam" id="PF12806"/>
    </source>
</evidence>
<dbReference type="InterPro" id="IPR009075">
    <property type="entry name" value="AcylCo_DH/oxidase_C"/>
</dbReference>
<dbReference type="Gene3D" id="2.40.110.20">
    <property type="match status" value="1"/>
</dbReference>
<evidence type="ECO:0000256" key="4">
    <source>
        <dbReference type="ARBA" id="ARBA00022827"/>
    </source>
</evidence>
<dbReference type="InterPro" id="IPR052166">
    <property type="entry name" value="Diverse_Acyl-CoA_DH"/>
</dbReference>
<feature type="domain" description="Acyl-CoA dehydrogenase/oxidase C-terminal" evidence="7">
    <location>
        <begin position="281"/>
        <end position="453"/>
    </location>
</feature>
<evidence type="ECO:0000259" key="8">
    <source>
        <dbReference type="Pfam" id="PF02770"/>
    </source>
</evidence>
<feature type="domain" description="Acyl-CoA oxidase/dehydrogenase middle" evidence="8">
    <location>
        <begin position="156"/>
        <end position="263"/>
    </location>
</feature>
<keyword evidence="4 6" id="KW-0274">FAD</keyword>
<dbReference type="Proteomes" id="UP000534870">
    <property type="component" value="Unassembled WGS sequence"/>
</dbReference>
<accession>A0A7Y7IT01</accession>
<keyword evidence="5 6" id="KW-0560">Oxidoreductase</keyword>
<keyword evidence="3 6" id="KW-0285">Flavoprotein</keyword>
<feature type="domain" description="Acetyl-CoA dehydrogenase-like C-terminal" evidence="9">
    <location>
        <begin position="472"/>
        <end position="588"/>
    </location>
</feature>
<dbReference type="InterPro" id="IPR025878">
    <property type="entry name" value="Acyl-CoA_dh-like_C_dom"/>
</dbReference>
<dbReference type="GO" id="GO:0005886">
    <property type="term" value="C:plasma membrane"/>
    <property type="evidence" value="ECO:0007669"/>
    <property type="project" value="TreeGrafter"/>
</dbReference>
<proteinExistence type="inferred from homology"/>
<dbReference type="Pfam" id="PF00441">
    <property type="entry name" value="Acyl-CoA_dh_1"/>
    <property type="match status" value="1"/>
</dbReference>
<name>A0A7Y7IT01_9PROT</name>
<dbReference type="SUPFAM" id="SSF56645">
    <property type="entry name" value="Acyl-CoA dehydrogenase NM domain-like"/>
    <property type="match status" value="1"/>
</dbReference>
<evidence type="ECO:0000259" key="7">
    <source>
        <dbReference type="Pfam" id="PF00441"/>
    </source>
</evidence>
<evidence type="ECO:0000256" key="6">
    <source>
        <dbReference type="RuleBase" id="RU362125"/>
    </source>
</evidence>
<dbReference type="PANTHER" id="PTHR42803">
    <property type="entry name" value="ACYL-COA DEHYDROGENASE"/>
    <property type="match status" value="1"/>
</dbReference>
<protein>
    <submittedName>
        <fullName evidence="10">Acyl-CoA dehydrogenase</fullName>
    </submittedName>
</protein>
<dbReference type="InterPro" id="IPR006091">
    <property type="entry name" value="Acyl-CoA_Oxase/DH_mid-dom"/>
</dbReference>
<dbReference type="Gene3D" id="1.20.140.10">
    <property type="entry name" value="Butyryl-CoA Dehydrogenase, subunit A, domain 3"/>
    <property type="match status" value="1"/>
</dbReference>
<gene>
    <name evidence="10" type="ORF">HUK84_01180</name>
</gene>
<dbReference type="EMBL" id="JABXXP010000004">
    <property type="protein sequence ID" value="NVN09771.1"/>
    <property type="molecule type" value="Genomic_DNA"/>
</dbReference>
<dbReference type="AlphaFoldDB" id="A0A7Y7IT01"/>
<evidence type="ECO:0000256" key="5">
    <source>
        <dbReference type="ARBA" id="ARBA00023002"/>
    </source>
</evidence>
<dbReference type="GO" id="GO:0016627">
    <property type="term" value="F:oxidoreductase activity, acting on the CH-CH group of donors"/>
    <property type="evidence" value="ECO:0007669"/>
    <property type="project" value="InterPro"/>
</dbReference>
<comment type="caution">
    <text evidence="10">The sequence shown here is derived from an EMBL/GenBank/DDBJ whole genome shotgun (WGS) entry which is preliminary data.</text>
</comment>
<dbReference type="Pfam" id="PF02770">
    <property type="entry name" value="Acyl-CoA_dh_M"/>
    <property type="match status" value="1"/>
</dbReference>
<evidence type="ECO:0000256" key="3">
    <source>
        <dbReference type="ARBA" id="ARBA00022630"/>
    </source>
</evidence>
<dbReference type="InterPro" id="IPR036250">
    <property type="entry name" value="AcylCo_DH-like_C"/>
</dbReference>
<dbReference type="RefSeq" id="WP_176638569.1">
    <property type="nucleotide sequence ID" value="NZ_JABXXP010000004.1"/>
</dbReference>
<evidence type="ECO:0000313" key="10">
    <source>
        <dbReference type="EMBL" id="NVN09771.1"/>
    </source>
</evidence>
<dbReference type="InterPro" id="IPR009100">
    <property type="entry name" value="AcylCoA_DH/oxidase_NM_dom_sf"/>
</dbReference>
<organism evidence="10 11">
    <name type="scientific">Nguyenibacter vanlangensis</name>
    <dbReference type="NCBI Taxonomy" id="1216886"/>
    <lineage>
        <taxon>Bacteria</taxon>
        <taxon>Pseudomonadati</taxon>
        <taxon>Pseudomonadota</taxon>
        <taxon>Alphaproteobacteria</taxon>
        <taxon>Acetobacterales</taxon>
        <taxon>Acetobacteraceae</taxon>
        <taxon>Nguyenibacter</taxon>
    </lineage>
</organism>
<dbReference type="Pfam" id="PF12806">
    <property type="entry name" value="Acyl-CoA_dh_C"/>
    <property type="match status" value="1"/>
</dbReference>
<sequence length="615" mass="67721">MTKNAYRHDRREMSFYLNEIAKLDSVLANAPYDGLTSVDIEMLVDRAEEFSRHLGAAYMQADREEARLEDGGKVRLPTVFTDLWRRYVTYWRETHGTVIPYEAQQVNMEILSGANPAFITYGGFNIPAIRLISEHGTPRQKEALLPKLKTLDWDACFCVTEPKAGSDVSMVTSCATPDGSGLHLVTGEKIFISAGMHEMTDNTVYIVLARSNARSAGTYQMTCLLVPKYWPEEDGTFTPNNVTCAKIEKKMGLKACANAHLLFGAEGPTRAFALGDRVNIGLLQLQSVMQEARMGTGLFALGMASSAYLHALDFARKRVQGRSFMRSFDMKAPHCHIIEHPDVQRMLLEMQGLVEGSRGLIGKLTGNLSAAASARAAGDTELAARHAQMAQLYTPIVKAYVSDQAWRVAELSMQVHGGVGYCADLPIEQYARDIRILSIWEGTNYIQAQDLVRDKLGFGRKSRNLAYFVEDYNAFLLEGDDEPSLAREFAACATALEAIVRTMEYIASVSAGDTPEAIGQYCTRILHMFGTSVVAQVLLRAAVIAGKRLKEPDLSSGDVTFYEGKIASARFFVHNLLPAVVRDSSVILDNSSFITMHHGIVAPTHAADEAGVYAL</sequence>
<comment type="similarity">
    <text evidence="2 6">Belongs to the acyl-CoA dehydrogenase family.</text>
</comment>
<evidence type="ECO:0000256" key="2">
    <source>
        <dbReference type="ARBA" id="ARBA00009347"/>
    </source>
</evidence>
<comment type="cofactor">
    <cofactor evidence="1 6">
        <name>FAD</name>
        <dbReference type="ChEBI" id="CHEBI:57692"/>
    </cofactor>
</comment>
<reference evidence="10 11" key="1">
    <citation type="submission" date="2020-06" db="EMBL/GenBank/DDBJ databases">
        <title>Description of novel acetic acid bacteria.</title>
        <authorList>
            <person name="Sombolestani A."/>
        </authorList>
    </citation>
    <scope>NUCLEOTIDE SEQUENCE [LARGE SCALE GENOMIC DNA]</scope>
    <source>
        <strain evidence="10 11">LMG 31431</strain>
    </source>
</reference>
<evidence type="ECO:0000313" key="11">
    <source>
        <dbReference type="Proteomes" id="UP000534870"/>
    </source>
</evidence>
<dbReference type="PANTHER" id="PTHR42803:SF1">
    <property type="entry name" value="BROAD-SPECIFICITY LINEAR ACYL-COA DEHYDROGENASE FADE5"/>
    <property type="match status" value="1"/>
</dbReference>
<dbReference type="SUPFAM" id="SSF47203">
    <property type="entry name" value="Acyl-CoA dehydrogenase C-terminal domain-like"/>
    <property type="match status" value="1"/>
</dbReference>
<evidence type="ECO:0000256" key="1">
    <source>
        <dbReference type="ARBA" id="ARBA00001974"/>
    </source>
</evidence>